<dbReference type="PANTHER" id="PTHR47425:SF2">
    <property type="entry name" value="FARB-RELATED"/>
    <property type="match status" value="1"/>
</dbReference>
<feature type="region of interest" description="Disordered" evidence="3">
    <location>
        <begin position="1"/>
        <end position="38"/>
    </location>
</feature>
<feature type="region of interest" description="Disordered" evidence="3">
    <location>
        <begin position="772"/>
        <end position="829"/>
    </location>
</feature>
<dbReference type="GO" id="GO:0003677">
    <property type="term" value="F:DNA binding"/>
    <property type="evidence" value="ECO:0007669"/>
    <property type="project" value="InterPro"/>
</dbReference>
<evidence type="ECO:0000313" key="6">
    <source>
        <dbReference type="Proteomes" id="UP000800092"/>
    </source>
</evidence>
<protein>
    <recommendedName>
        <fullName evidence="4">Zn(2)-C6 fungal-type domain-containing protein</fullName>
    </recommendedName>
</protein>
<dbReference type="InterPro" id="IPR001138">
    <property type="entry name" value="Zn2Cys6_DnaBD"/>
</dbReference>
<feature type="domain" description="Zn(2)-C6 fungal-type" evidence="4">
    <location>
        <begin position="48"/>
        <end position="80"/>
    </location>
</feature>
<dbReference type="GO" id="GO:0006351">
    <property type="term" value="P:DNA-templated transcription"/>
    <property type="evidence" value="ECO:0007669"/>
    <property type="project" value="InterPro"/>
</dbReference>
<dbReference type="CDD" id="cd00067">
    <property type="entry name" value="GAL4"/>
    <property type="match status" value="1"/>
</dbReference>
<dbReference type="InterPro" id="IPR052761">
    <property type="entry name" value="Fungal_Detox/Toxin_TFs"/>
</dbReference>
<dbReference type="GO" id="GO:0000981">
    <property type="term" value="F:DNA-binding transcription factor activity, RNA polymerase II-specific"/>
    <property type="evidence" value="ECO:0007669"/>
    <property type="project" value="InterPro"/>
</dbReference>
<dbReference type="PANTHER" id="PTHR47425">
    <property type="entry name" value="FARB-RELATED"/>
    <property type="match status" value="1"/>
</dbReference>
<organism evidence="5 6">
    <name type="scientific">Viridothelium virens</name>
    <name type="common">Speckled blister lichen</name>
    <name type="synonym">Trypethelium virens</name>
    <dbReference type="NCBI Taxonomy" id="1048519"/>
    <lineage>
        <taxon>Eukaryota</taxon>
        <taxon>Fungi</taxon>
        <taxon>Dikarya</taxon>
        <taxon>Ascomycota</taxon>
        <taxon>Pezizomycotina</taxon>
        <taxon>Dothideomycetes</taxon>
        <taxon>Dothideomycetes incertae sedis</taxon>
        <taxon>Trypetheliales</taxon>
        <taxon>Trypetheliaceae</taxon>
        <taxon>Viridothelium</taxon>
    </lineage>
</organism>
<dbReference type="SMART" id="SM00906">
    <property type="entry name" value="Fungal_trans"/>
    <property type="match status" value="1"/>
</dbReference>
<evidence type="ECO:0000259" key="4">
    <source>
        <dbReference type="PROSITE" id="PS50048"/>
    </source>
</evidence>
<keyword evidence="6" id="KW-1185">Reference proteome</keyword>
<gene>
    <name evidence="5" type="ORF">EV356DRAFT_573323</name>
</gene>
<evidence type="ECO:0000256" key="3">
    <source>
        <dbReference type="SAM" id="MobiDB-lite"/>
    </source>
</evidence>
<accession>A0A6A6HK55</accession>
<feature type="compositionally biased region" description="Basic and acidic residues" evidence="3">
    <location>
        <begin position="961"/>
        <end position="997"/>
    </location>
</feature>
<dbReference type="Pfam" id="PF00172">
    <property type="entry name" value="Zn_clus"/>
    <property type="match status" value="1"/>
</dbReference>
<dbReference type="PROSITE" id="PS50048">
    <property type="entry name" value="ZN2_CY6_FUNGAL_2"/>
    <property type="match status" value="1"/>
</dbReference>
<dbReference type="EMBL" id="ML991776">
    <property type="protein sequence ID" value="KAF2238198.1"/>
    <property type="molecule type" value="Genomic_DNA"/>
</dbReference>
<dbReference type="PROSITE" id="PS00463">
    <property type="entry name" value="ZN2_CY6_FUNGAL_1"/>
    <property type="match status" value="1"/>
</dbReference>
<sequence length="1006" mass="110445">MSDIAPTPEIIHESQNPSQPQKRKASTAGLAANGARPAKAVKRRASKACQCCRARKVRCNVVEHGAPCTNCRLDEIECVVSESKRKKKWTKPEETQTEVDPPTFTGRRSIEPQNPLDALQSLSASNRPISSCGSITGDQHVPHSIYQSLANSTNYIQNTNRRLSAATNIFPPTFPTFPPNSLPFDSQSTFLPQLRTPEPTPILLPYYLKPIPSRIGQDELAYLKKKGALSVPDTNLRNELLRSYIEYCHPFMPLLDLHDFLRALNAADGSAGRVSFFLFSAVMFVGTAYVDFSHLQKAGYNTRKEARKDFFQKTRLLYDFDYEIDRVSLVQGLLLMTFWYETPDDQKDTWHYMGLAISLAHTIGLHRNPDRSSMDQKRKKLWRRVWWSLYMRDRLIALGMRRPIRIKNEDYDVPMMTMDDFEIAPLPDYIGCVPADCVIVRDVEAQRQLASMCIEKTKLCLCISQVLSTQYSVLNNNQGILSDEGNTRTTMMLIPKKLDCQTDEIQTCDDELQRWLQDLPEEARYQHASIAQVSNGTSPILLHRALLHLVFYCALSALHRPQVLPSMPPRNTRAELLEVSRRNVRLAANEITNISQNLYSLNLVRYLPTTGVTVLLPAIIIHLLDIKAPNEETRRSSLRGFCQCMQVMSTLRDNYAAADYSTAFLEAAIRKAEIAVPDNLNNPSKHNSDSKRTKPQEASKPFVPTCPAAVDNLVAAGHNLNLISSPIPPQARTLTPPPDVHHSLDPSQSSPVIPSQLPLSDADVAARLNSFLASTPPDSSMSDHTTDASSNSSSSQPHAPADPQQQQQRPLNSVSAHNPAPASIPNANANANANANLNLADTALFSSSTTAPGAADFESDFDSWLNVDLMLGGTGGGAGGASGVGSGVQSGGIWGEWGGGDGGAGLAMQGESSGFTFDMDFMKGMGGVGMDAGERGEKRENEDEDADEDEGVKVQELAAGEEEKMEGKGEDAGQEKDGLEEMKGDGWEKSAEAKSEGADNDLAAST</sequence>
<feature type="compositionally biased region" description="Polar residues" evidence="3">
    <location>
        <begin position="772"/>
        <end position="783"/>
    </location>
</feature>
<evidence type="ECO:0000256" key="1">
    <source>
        <dbReference type="ARBA" id="ARBA00022723"/>
    </source>
</evidence>
<feature type="region of interest" description="Disordered" evidence="3">
    <location>
        <begin position="86"/>
        <end position="108"/>
    </location>
</feature>
<dbReference type="Gene3D" id="4.10.240.10">
    <property type="entry name" value="Zn(2)-C6 fungal-type DNA-binding domain"/>
    <property type="match status" value="1"/>
</dbReference>
<keyword evidence="1" id="KW-0479">Metal-binding</keyword>
<feature type="compositionally biased region" description="Basic and acidic residues" evidence="3">
    <location>
        <begin position="686"/>
        <end position="697"/>
    </location>
</feature>
<dbReference type="Pfam" id="PF04082">
    <property type="entry name" value="Fungal_trans"/>
    <property type="match status" value="1"/>
</dbReference>
<keyword evidence="2" id="KW-0539">Nucleus</keyword>
<dbReference type="SMART" id="SM00066">
    <property type="entry name" value="GAL4"/>
    <property type="match status" value="1"/>
</dbReference>
<evidence type="ECO:0000256" key="2">
    <source>
        <dbReference type="ARBA" id="ARBA00023242"/>
    </source>
</evidence>
<feature type="region of interest" description="Disordered" evidence="3">
    <location>
        <begin position="929"/>
        <end position="1006"/>
    </location>
</feature>
<reference evidence="5" key="1">
    <citation type="journal article" date="2020" name="Stud. Mycol.">
        <title>101 Dothideomycetes genomes: a test case for predicting lifestyles and emergence of pathogens.</title>
        <authorList>
            <person name="Haridas S."/>
            <person name="Albert R."/>
            <person name="Binder M."/>
            <person name="Bloem J."/>
            <person name="Labutti K."/>
            <person name="Salamov A."/>
            <person name="Andreopoulos B."/>
            <person name="Baker S."/>
            <person name="Barry K."/>
            <person name="Bills G."/>
            <person name="Bluhm B."/>
            <person name="Cannon C."/>
            <person name="Castanera R."/>
            <person name="Culley D."/>
            <person name="Daum C."/>
            <person name="Ezra D."/>
            <person name="Gonzalez J."/>
            <person name="Henrissat B."/>
            <person name="Kuo A."/>
            <person name="Liang C."/>
            <person name="Lipzen A."/>
            <person name="Lutzoni F."/>
            <person name="Magnuson J."/>
            <person name="Mondo S."/>
            <person name="Nolan M."/>
            <person name="Ohm R."/>
            <person name="Pangilinan J."/>
            <person name="Park H.-J."/>
            <person name="Ramirez L."/>
            <person name="Alfaro M."/>
            <person name="Sun H."/>
            <person name="Tritt A."/>
            <person name="Yoshinaga Y."/>
            <person name="Zwiers L.-H."/>
            <person name="Turgeon B."/>
            <person name="Goodwin S."/>
            <person name="Spatafora J."/>
            <person name="Crous P."/>
            <person name="Grigoriev I."/>
        </authorList>
    </citation>
    <scope>NUCLEOTIDE SEQUENCE</scope>
    <source>
        <strain evidence="5">Tuck. ex Michener</strain>
    </source>
</reference>
<dbReference type="AlphaFoldDB" id="A0A6A6HK55"/>
<dbReference type="Proteomes" id="UP000800092">
    <property type="component" value="Unassembled WGS sequence"/>
</dbReference>
<dbReference type="InterPro" id="IPR036864">
    <property type="entry name" value="Zn2-C6_fun-type_DNA-bd_sf"/>
</dbReference>
<dbReference type="SUPFAM" id="SSF57701">
    <property type="entry name" value="Zn2/Cys6 DNA-binding domain"/>
    <property type="match status" value="1"/>
</dbReference>
<dbReference type="CDD" id="cd12148">
    <property type="entry name" value="fungal_TF_MHR"/>
    <property type="match status" value="1"/>
</dbReference>
<feature type="compositionally biased region" description="Basic and acidic residues" evidence="3">
    <location>
        <begin position="932"/>
        <end position="941"/>
    </location>
</feature>
<dbReference type="GO" id="GO:0008270">
    <property type="term" value="F:zinc ion binding"/>
    <property type="evidence" value="ECO:0007669"/>
    <property type="project" value="InterPro"/>
</dbReference>
<feature type="compositionally biased region" description="Low complexity" evidence="3">
    <location>
        <begin position="789"/>
        <end position="829"/>
    </location>
</feature>
<name>A0A6A6HK55_VIRVR</name>
<feature type="region of interest" description="Disordered" evidence="3">
    <location>
        <begin position="727"/>
        <end position="756"/>
    </location>
</feature>
<dbReference type="InterPro" id="IPR007219">
    <property type="entry name" value="XnlR_reg_dom"/>
</dbReference>
<proteinExistence type="predicted"/>
<feature type="region of interest" description="Disordered" evidence="3">
    <location>
        <begin position="678"/>
        <end position="704"/>
    </location>
</feature>
<dbReference type="OrthoDB" id="4451586at2759"/>
<evidence type="ECO:0000313" key="5">
    <source>
        <dbReference type="EMBL" id="KAF2238198.1"/>
    </source>
</evidence>